<feature type="domain" description="HTH tetR-type" evidence="5">
    <location>
        <begin position="4"/>
        <end position="64"/>
    </location>
</feature>
<dbReference type="Pfam" id="PF14246">
    <property type="entry name" value="TetR_C_7"/>
    <property type="match status" value="1"/>
</dbReference>
<keyword evidence="1" id="KW-0805">Transcription regulation</keyword>
<evidence type="ECO:0000259" key="5">
    <source>
        <dbReference type="PROSITE" id="PS50977"/>
    </source>
</evidence>
<sequence length="198" mass="22343">MASEELHALVLKATRELFIERGFSGTTMDAVAHHCGVSKRTVYNLFKSKSDLFAALIDTNRRGLLALPGAYNDLTVEDALIEILTINLDEQAELEQQTLLQVTLMEARRHPELEALLREMGEERSRHLLIEWLDEQRQLGRIVVGSTRAAARMLMNIVSGPHEQQSIGKFDKKTRAERNAYLRQSIKIFAAGVSQTKT</sequence>
<evidence type="ECO:0000313" key="6">
    <source>
        <dbReference type="EMBL" id="MBB4236858.1"/>
    </source>
</evidence>
<evidence type="ECO:0000256" key="4">
    <source>
        <dbReference type="PROSITE-ProRule" id="PRU00335"/>
    </source>
</evidence>
<name>A0A7W6R5M7_9HYPH</name>
<dbReference type="EMBL" id="JACIFY010000012">
    <property type="protein sequence ID" value="MBB4236858.1"/>
    <property type="molecule type" value="Genomic_DNA"/>
</dbReference>
<dbReference type="PRINTS" id="PR00455">
    <property type="entry name" value="HTHTETR"/>
</dbReference>
<dbReference type="Gene3D" id="1.10.357.10">
    <property type="entry name" value="Tetracycline Repressor, domain 2"/>
    <property type="match status" value="1"/>
</dbReference>
<reference evidence="6 7" key="1">
    <citation type="submission" date="2020-08" db="EMBL/GenBank/DDBJ databases">
        <title>Genomic Encyclopedia of Type Strains, Phase IV (KMG-V): Genome sequencing to study the core and pangenomes of soil and plant-associated prokaryotes.</title>
        <authorList>
            <person name="Whitman W."/>
        </authorList>
    </citation>
    <scope>NUCLEOTIDE SEQUENCE [LARGE SCALE GENOMIC DNA]</scope>
    <source>
        <strain evidence="6 7">SEMIA 4089</strain>
    </source>
</reference>
<evidence type="ECO:0000256" key="2">
    <source>
        <dbReference type="ARBA" id="ARBA00023125"/>
    </source>
</evidence>
<keyword evidence="2 4" id="KW-0238">DNA-binding</keyword>
<dbReference type="PROSITE" id="PS50977">
    <property type="entry name" value="HTH_TETR_2"/>
    <property type="match status" value="1"/>
</dbReference>
<dbReference type="FunFam" id="1.10.10.60:FF:000141">
    <property type="entry name" value="TetR family transcriptional regulator"/>
    <property type="match status" value="1"/>
</dbReference>
<evidence type="ECO:0000256" key="3">
    <source>
        <dbReference type="ARBA" id="ARBA00023163"/>
    </source>
</evidence>
<dbReference type="AlphaFoldDB" id="A0A7W6R5M7"/>
<accession>A0A7W6R5M7</accession>
<dbReference type="GO" id="GO:0000976">
    <property type="term" value="F:transcription cis-regulatory region binding"/>
    <property type="evidence" value="ECO:0007669"/>
    <property type="project" value="TreeGrafter"/>
</dbReference>
<dbReference type="PANTHER" id="PTHR30055:SF226">
    <property type="entry name" value="HTH-TYPE TRANSCRIPTIONAL REGULATOR PKSA"/>
    <property type="match status" value="1"/>
</dbReference>
<comment type="caution">
    <text evidence="6">The sequence shown here is derived from an EMBL/GenBank/DDBJ whole genome shotgun (WGS) entry which is preliminary data.</text>
</comment>
<dbReference type="InterPro" id="IPR009057">
    <property type="entry name" value="Homeodomain-like_sf"/>
</dbReference>
<dbReference type="InterPro" id="IPR050109">
    <property type="entry name" value="HTH-type_TetR-like_transc_reg"/>
</dbReference>
<evidence type="ECO:0000256" key="1">
    <source>
        <dbReference type="ARBA" id="ARBA00023015"/>
    </source>
</evidence>
<keyword evidence="3" id="KW-0804">Transcription</keyword>
<dbReference type="InterPro" id="IPR001647">
    <property type="entry name" value="HTH_TetR"/>
</dbReference>
<evidence type="ECO:0000313" key="7">
    <source>
        <dbReference type="Proteomes" id="UP000540909"/>
    </source>
</evidence>
<dbReference type="Pfam" id="PF00440">
    <property type="entry name" value="TetR_N"/>
    <property type="match status" value="1"/>
</dbReference>
<organism evidence="6 7">
    <name type="scientific">Rhizobium esperanzae</name>
    <dbReference type="NCBI Taxonomy" id="1967781"/>
    <lineage>
        <taxon>Bacteria</taxon>
        <taxon>Pseudomonadati</taxon>
        <taxon>Pseudomonadota</taxon>
        <taxon>Alphaproteobacteria</taxon>
        <taxon>Hyphomicrobiales</taxon>
        <taxon>Rhizobiaceae</taxon>
        <taxon>Rhizobium/Agrobacterium group</taxon>
        <taxon>Rhizobium</taxon>
    </lineage>
</organism>
<dbReference type="GO" id="GO:0003700">
    <property type="term" value="F:DNA-binding transcription factor activity"/>
    <property type="evidence" value="ECO:0007669"/>
    <property type="project" value="TreeGrafter"/>
</dbReference>
<dbReference type="SUPFAM" id="SSF46689">
    <property type="entry name" value="Homeodomain-like"/>
    <property type="match status" value="1"/>
</dbReference>
<proteinExistence type="predicted"/>
<dbReference type="Proteomes" id="UP000540909">
    <property type="component" value="Unassembled WGS sequence"/>
</dbReference>
<dbReference type="InterPro" id="IPR039536">
    <property type="entry name" value="TetR_C_Proteobacteria"/>
</dbReference>
<feature type="DNA-binding region" description="H-T-H motif" evidence="4">
    <location>
        <begin position="27"/>
        <end position="46"/>
    </location>
</feature>
<protein>
    <submittedName>
        <fullName evidence="6">AcrR family transcriptional regulator</fullName>
    </submittedName>
</protein>
<dbReference type="RefSeq" id="WP_184471492.1">
    <property type="nucleotide sequence ID" value="NZ_JACIFY010000012.1"/>
</dbReference>
<dbReference type="PANTHER" id="PTHR30055">
    <property type="entry name" value="HTH-TYPE TRANSCRIPTIONAL REGULATOR RUTR"/>
    <property type="match status" value="1"/>
</dbReference>
<gene>
    <name evidence="6" type="ORF">GGD57_003454</name>
</gene>